<dbReference type="OrthoDB" id="2427805at2759"/>
<dbReference type="Proteomes" id="UP000789342">
    <property type="component" value="Unassembled WGS sequence"/>
</dbReference>
<keyword evidence="2" id="KW-1185">Reference proteome</keyword>
<evidence type="ECO:0000313" key="1">
    <source>
        <dbReference type="EMBL" id="CAG8749629.1"/>
    </source>
</evidence>
<feature type="non-terminal residue" evidence="1">
    <location>
        <position position="1"/>
    </location>
</feature>
<protein>
    <submittedName>
        <fullName evidence="1">2541_t:CDS:1</fullName>
    </submittedName>
</protein>
<proteinExistence type="predicted"/>
<gene>
    <name evidence="1" type="ORF">AMORRO_LOCUS15260</name>
</gene>
<dbReference type="EMBL" id="CAJVPV010034813">
    <property type="protein sequence ID" value="CAG8749629.1"/>
    <property type="molecule type" value="Genomic_DNA"/>
</dbReference>
<name>A0A9N9IUV0_9GLOM</name>
<accession>A0A9N9IUV0</accession>
<reference evidence="1" key="1">
    <citation type="submission" date="2021-06" db="EMBL/GenBank/DDBJ databases">
        <authorList>
            <person name="Kallberg Y."/>
            <person name="Tangrot J."/>
            <person name="Rosling A."/>
        </authorList>
    </citation>
    <scope>NUCLEOTIDE SEQUENCE</scope>
    <source>
        <strain evidence="1">CL551</strain>
    </source>
</reference>
<sequence length="206" mass="23950">MDLQAVIYDSLNQGRAITVSLPGYSYGTVVDHYQKPNIKNFWADIKKQLKKMNALQTYECRTKIKQKSQVMMVDLADETVLESRDKLNISDHEEVIEDQEVWDATDNKVEEAKKNKTGPIKLSEENRKGVDECYKLMDRRYMWKLSSGKVIEDELYKLGRELEFEHAVHSFILDIDDELVADCFTEAELREIELTPIPEVPELSDE</sequence>
<organism evidence="1 2">
    <name type="scientific">Acaulospora morrowiae</name>
    <dbReference type="NCBI Taxonomy" id="94023"/>
    <lineage>
        <taxon>Eukaryota</taxon>
        <taxon>Fungi</taxon>
        <taxon>Fungi incertae sedis</taxon>
        <taxon>Mucoromycota</taxon>
        <taxon>Glomeromycotina</taxon>
        <taxon>Glomeromycetes</taxon>
        <taxon>Diversisporales</taxon>
        <taxon>Acaulosporaceae</taxon>
        <taxon>Acaulospora</taxon>
    </lineage>
</organism>
<evidence type="ECO:0000313" key="2">
    <source>
        <dbReference type="Proteomes" id="UP000789342"/>
    </source>
</evidence>
<dbReference type="AlphaFoldDB" id="A0A9N9IUV0"/>
<comment type="caution">
    <text evidence="1">The sequence shown here is derived from an EMBL/GenBank/DDBJ whole genome shotgun (WGS) entry which is preliminary data.</text>
</comment>